<evidence type="ECO:0000256" key="4">
    <source>
        <dbReference type="PIRNR" id="PIRNR001112"/>
    </source>
</evidence>
<dbReference type="Proteomes" id="UP000791440">
    <property type="component" value="Unassembled WGS sequence"/>
</dbReference>
<dbReference type="PIRSF" id="PIRSF001112">
    <property type="entry name" value="Epoxide_hydrolase"/>
    <property type="match status" value="1"/>
</dbReference>
<reference evidence="7" key="1">
    <citation type="journal article" date="2016" name="Insect Biochem. Mol. Biol.">
        <title>Multifaceted biological insights from a draft genome sequence of the tobacco hornworm moth, Manduca sexta.</title>
        <authorList>
            <person name="Kanost M.R."/>
            <person name="Arrese E.L."/>
            <person name="Cao X."/>
            <person name="Chen Y.R."/>
            <person name="Chellapilla S."/>
            <person name="Goldsmith M.R."/>
            <person name="Grosse-Wilde E."/>
            <person name="Heckel D.G."/>
            <person name="Herndon N."/>
            <person name="Jiang H."/>
            <person name="Papanicolaou A."/>
            <person name="Qu J."/>
            <person name="Soulages J.L."/>
            <person name="Vogel H."/>
            <person name="Walters J."/>
            <person name="Waterhouse R.M."/>
            <person name="Ahn S.J."/>
            <person name="Almeida F.C."/>
            <person name="An C."/>
            <person name="Aqrawi P."/>
            <person name="Bretschneider A."/>
            <person name="Bryant W.B."/>
            <person name="Bucks S."/>
            <person name="Chao H."/>
            <person name="Chevignon G."/>
            <person name="Christen J.M."/>
            <person name="Clarke D.F."/>
            <person name="Dittmer N.T."/>
            <person name="Ferguson L.C.F."/>
            <person name="Garavelou S."/>
            <person name="Gordon K.H.J."/>
            <person name="Gunaratna R.T."/>
            <person name="Han Y."/>
            <person name="Hauser F."/>
            <person name="He Y."/>
            <person name="Heidel-Fischer H."/>
            <person name="Hirsh A."/>
            <person name="Hu Y."/>
            <person name="Jiang H."/>
            <person name="Kalra D."/>
            <person name="Klinner C."/>
            <person name="Konig C."/>
            <person name="Kovar C."/>
            <person name="Kroll A.R."/>
            <person name="Kuwar S.S."/>
            <person name="Lee S.L."/>
            <person name="Lehman R."/>
            <person name="Li K."/>
            <person name="Li Z."/>
            <person name="Liang H."/>
            <person name="Lovelace S."/>
            <person name="Lu Z."/>
            <person name="Mansfield J.H."/>
            <person name="McCulloch K.J."/>
            <person name="Mathew T."/>
            <person name="Morton B."/>
            <person name="Muzny D.M."/>
            <person name="Neunemann D."/>
            <person name="Ongeri F."/>
            <person name="Pauchet Y."/>
            <person name="Pu L.L."/>
            <person name="Pyrousis I."/>
            <person name="Rao X.J."/>
            <person name="Redding A."/>
            <person name="Roesel C."/>
            <person name="Sanchez-Gracia A."/>
            <person name="Schaack S."/>
            <person name="Shukla A."/>
            <person name="Tetreau G."/>
            <person name="Wang Y."/>
            <person name="Xiong G.H."/>
            <person name="Traut W."/>
            <person name="Walsh T.K."/>
            <person name="Worley K.C."/>
            <person name="Wu D."/>
            <person name="Wu W."/>
            <person name="Wu Y.Q."/>
            <person name="Zhang X."/>
            <person name="Zou Z."/>
            <person name="Zucker H."/>
            <person name="Briscoe A.D."/>
            <person name="Burmester T."/>
            <person name="Clem R.J."/>
            <person name="Feyereisen R."/>
            <person name="Grimmelikhuijzen C.J.P."/>
            <person name="Hamodrakas S.J."/>
            <person name="Hansson B.S."/>
            <person name="Huguet E."/>
            <person name="Jermiin L.S."/>
            <person name="Lan Q."/>
            <person name="Lehman H.K."/>
            <person name="Lorenzen M."/>
            <person name="Merzendorfer H."/>
            <person name="Michalopoulos I."/>
            <person name="Morton D.B."/>
            <person name="Muthukrishnan S."/>
            <person name="Oakeshott J.G."/>
            <person name="Palmer W."/>
            <person name="Park Y."/>
            <person name="Passarelli A.L."/>
            <person name="Rozas J."/>
            <person name="Schwartz L.M."/>
            <person name="Smith W."/>
            <person name="Southgate A."/>
            <person name="Vilcinskas A."/>
            <person name="Vogt R."/>
            <person name="Wang P."/>
            <person name="Werren J."/>
            <person name="Yu X.Q."/>
            <person name="Zhou J.J."/>
            <person name="Brown S.J."/>
            <person name="Scherer S.E."/>
            <person name="Richards S."/>
            <person name="Blissard G.W."/>
        </authorList>
    </citation>
    <scope>NUCLEOTIDE SEQUENCE</scope>
</reference>
<proteinExistence type="inferred from homology"/>
<dbReference type="PANTHER" id="PTHR21661:SF35">
    <property type="entry name" value="EPOXIDE HYDROLASE"/>
    <property type="match status" value="1"/>
</dbReference>
<evidence type="ECO:0000256" key="2">
    <source>
        <dbReference type="ARBA" id="ARBA00022797"/>
    </source>
</evidence>
<keyword evidence="3 4" id="KW-0378">Hydrolase</keyword>
<evidence type="ECO:0000256" key="3">
    <source>
        <dbReference type="ARBA" id="ARBA00022801"/>
    </source>
</evidence>
<dbReference type="GO" id="GO:0004301">
    <property type="term" value="F:epoxide hydrolase activity"/>
    <property type="evidence" value="ECO:0007669"/>
    <property type="project" value="TreeGrafter"/>
</dbReference>
<feature type="domain" description="Epoxide hydrolase N-terminal" evidence="6">
    <location>
        <begin position="50"/>
        <end position="159"/>
    </location>
</feature>
<comment type="subcellular location">
    <subcellularLocation>
        <location evidence="4">Endoplasmic reticulum membrane</location>
    </subcellularLocation>
</comment>
<comment type="function">
    <text evidence="4">Catalyzes juvenile hormone hydrolysis.</text>
</comment>
<keyword evidence="5" id="KW-0732">Signal</keyword>
<protein>
    <recommendedName>
        <fullName evidence="4">Epoxide hydrolase</fullName>
        <ecNumber evidence="4">3.3.2.9</ecNumber>
    </recommendedName>
</protein>
<dbReference type="GO" id="GO:0097176">
    <property type="term" value="P:epoxide metabolic process"/>
    <property type="evidence" value="ECO:0007669"/>
    <property type="project" value="TreeGrafter"/>
</dbReference>
<dbReference type="AlphaFoldDB" id="A0A921ZLV5"/>
<dbReference type="InterPro" id="IPR016292">
    <property type="entry name" value="Epoxide_hydrolase"/>
</dbReference>
<comment type="catalytic activity">
    <reaction evidence="4">
        <text>cis-stilbene oxide + H2O = (1R,2R)-hydrobenzoin</text>
        <dbReference type="Rhea" id="RHEA:23900"/>
        <dbReference type="ChEBI" id="CHEBI:15377"/>
        <dbReference type="ChEBI" id="CHEBI:50004"/>
        <dbReference type="ChEBI" id="CHEBI:50014"/>
        <dbReference type="EC" id="3.3.2.9"/>
    </reaction>
</comment>
<gene>
    <name evidence="7" type="ORF">O3G_MSEX011228</name>
</gene>
<evidence type="ECO:0000313" key="8">
    <source>
        <dbReference type="Proteomes" id="UP000791440"/>
    </source>
</evidence>
<evidence type="ECO:0000256" key="5">
    <source>
        <dbReference type="SAM" id="SignalP"/>
    </source>
</evidence>
<dbReference type="InterPro" id="IPR010497">
    <property type="entry name" value="Epoxide_hydro_N"/>
</dbReference>
<reference evidence="7" key="2">
    <citation type="submission" date="2020-12" db="EMBL/GenBank/DDBJ databases">
        <authorList>
            <person name="Kanost M."/>
        </authorList>
    </citation>
    <scope>NUCLEOTIDE SEQUENCE</scope>
</reference>
<comment type="catalytic activity">
    <reaction evidence="4">
        <text>1-(4-methoxyphenyl)-N-methyl-N-[(3-methyloxetan-3-yl)methyl]methanamine + H2O = 2-{[(4-methoxybenzyl)(methyl)amino]methyl}-2-methylpropane-1,3-diol</text>
        <dbReference type="Rhea" id="RHEA:55764"/>
        <dbReference type="ChEBI" id="CHEBI:15377"/>
        <dbReference type="ChEBI" id="CHEBI:139161"/>
        <dbReference type="ChEBI" id="CHEBI:139164"/>
        <dbReference type="EC" id="3.3.2.9"/>
    </reaction>
</comment>
<keyword evidence="4" id="KW-0256">Endoplasmic reticulum</keyword>
<comment type="caution">
    <text evidence="7">The sequence shown here is derived from an EMBL/GenBank/DDBJ whole genome shotgun (WGS) entry which is preliminary data.</text>
</comment>
<evidence type="ECO:0000313" key="7">
    <source>
        <dbReference type="EMBL" id="KAG6459152.1"/>
    </source>
</evidence>
<keyword evidence="2 4" id="KW-0058">Aromatic hydrocarbons catabolism</keyword>
<feature type="signal peptide" evidence="5">
    <location>
        <begin position="1"/>
        <end position="24"/>
    </location>
</feature>
<evidence type="ECO:0000259" key="6">
    <source>
        <dbReference type="Pfam" id="PF06441"/>
    </source>
</evidence>
<keyword evidence="8" id="KW-1185">Reference proteome</keyword>
<feature type="chain" id="PRO_5037113370" description="Epoxide hydrolase" evidence="5">
    <location>
        <begin position="25"/>
        <end position="459"/>
    </location>
</feature>
<organism evidence="7 8">
    <name type="scientific">Manduca sexta</name>
    <name type="common">Tobacco hawkmoth</name>
    <name type="synonym">Tobacco hornworm</name>
    <dbReference type="NCBI Taxonomy" id="7130"/>
    <lineage>
        <taxon>Eukaryota</taxon>
        <taxon>Metazoa</taxon>
        <taxon>Ecdysozoa</taxon>
        <taxon>Arthropoda</taxon>
        <taxon>Hexapoda</taxon>
        <taxon>Insecta</taxon>
        <taxon>Pterygota</taxon>
        <taxon>Neoptera</taxon>
        <taxon>Endopterygota</taxon>
        <taxon>Lepidoptera</taxon>
        <taxon>Glossata</taxon>
        <taxon>Ditrysia</taxon>
        <taxon>Bombycoidea</taxon>
        <taxon>Sphingidae</taxon>
        <taxon>Sphinginae</taxon>
        <taxon>Sphingini</taxon>
        <taxon>Manduca</taxon>
    </lineage>
</organism>
<comment type="similarity">
    <text evidence="1 4">Belongs to the peptidase S33 family.</text>
</comment>
<evidence type="ECO:0000256" key="1">
    <source>
        <dbReference type="ARBA" id="ARBA00010088"/>
    </source>
</evidence>
<dbReference type="EC" id="3.3.2.9" evidence="4"/>
<dbReference type="EMBL" id="JH668610">
    <property type="protein sequence ID" value="KAG6459152.1"/>
    <property type="molecule type" value="Genomic_DNA"/>
</dbReference>
<sequence>MRGVADSLMMHSWLVLGFVAAVAGYDYTTVPGLNHDTWWGPEGKEEDTSIRPFQIKWEKAMIDDLVYRLENRREFVPSMDDTAYHYGVNTHTIGYWLDYWARDYNFTAREAYVNKHPQFITNMQGLDVHFVRIVPEVPEGKRKIPLLLLHGFPGSFLEFHEAIDHLIAGVADKDFVFEIVAPSLIGFGYSDYTNKQGLGGAEMAVIFKKLMNRLGHDKFFVQGGDWGAHIADIMVVFFQEEIIGMHTNLGMALTDKAFSMISMGSLYPEALMPNDLIGRLYPLKDTLQWLMREFGYFHFQATKPDTIGICVTDTPSGMFAWFAQLISMASRRANYDDPRGGLDLYTPEQLIDNAMIYWAPNKASSAMRIYAETVNWRNYDMGFINEPSSVPIVVVQAPDEIYYMPPAALNTKYTNLVAVDVLSEGGHFLAYEMPEQFAKLVISAVERILNHKQCDKSEL</sequence>
<dbReference type="Pfam" id="PF06441">
    <property type="entry name" value="EHN"/>
    <property type="match status" value="1"/>
</dbReference>
<accession>A0A921ZLV5</accession>
<name>A0A921ZLV5_MANSE</name>
<keyword evidence="4" id="KW-0472">Membrane</keyword>
<dbReference type="PANTHER" id="PTHR21661">
    <property type="entry name" value="EPOXIDE HYDROLASE 1-RELATED"/>
    <property type="match status" value="1"/>
</dbReference>